<protein>
    <submittedName>
        <fullName evidence="1">Uncharacterized protein</fullName>
    </submittedName>
</protein>
<reference evidence="1" key="1">
    <citation type="submission" date="2014-05" db="EMBL/GenBank/DDBJ databases">
        <title>The transcriptome of the halophilic microalga Tetraselmis sp. GSL018 isolated from the Great Salt Lake, Utah.</title>
        <authorList>
            <person name="Jinkerson R.E."/>
            <person name="D'Adamo S."/>
            <person name="Posewitz M.C."/>
        </authorList>
    </citation>
    <scope>NUCLEOTIDE SEQUENCE</scope>
    <source>
        <strain evidence="1">GSL018</strain>
    </source>
</reference>
<gene>
    <name evidence="1" type="ORF">TSPGSL018_26221</name>
</gene>
<evidence type="ECO:0000313" key="1">
    <source>
        <dbReference type="EMBL" id="JAC74345.1"/>
    </source>
</evidence>
<dbReference type="AlphaFoldDB" id="A0A061RUF2"/>
<sequence>MFSAPRLYHPKWERRPFKKPGLFAQNHSSTSISRLRRQYIAMALPRTLRQRKPYYCTSNCLFWRQPNTLISRVKVSLHVLETEKPPKKVRIFSVS</sequence>
<dbReference type="EMBL" id="GBEZ01011443">
    <property type="protein sequence ID" value="JAC74345.1"/>
    <property type="molecule type" value="Transcribed_RNA"/>
</dbReference>
<organism evidence="1">
    <name type="scientific">Tetraselmis sp. GSL018</name>
    <dbReference type="NCBI Taxonomy" id="582737"/>
    <lineage>
        <taxon>Eukaryota</taxon>
        <taxon>Viridiplantae</taxon>
        <taxon>Chlorophyta</taxon>
        <taxon>core chlorophytes</taxon>
        <taxon>Chlorodendrophyceae</taxon>
        <taxon>Chlorodendrales</taxon>
        <taxon>Chlorodendraceae</taxon>
        <taxon>Tetraselmis</taxon>
    </lineage>
</organism>
<name>A0A061RUF2_9CHLO</name>
<proteinExistence type="predicted"/>
<accession>A0A061RUF2</accession>